<sequence length="426" mass="45171">MNLFNLRRSAPAAVAEPQRAPVIQADVAPLSRERLMPGSERAPHVFVRGQGSWLWDDQGHAYLDFTQGGAVNSLGHSPSALVKALGNQAQALINPGAGYHSRGLLALVNRLCQSTGSDQAYLLNSGAEACEGAIKLARKWGQLHRNGAYHIITATQGCHGRSLGALSASDPLPCNRCEPGLPGFSKVPFNDLAALHAQVDSRTVAIMLEPIQGEAGVIPAAREYLQGVEKLCRELGILLILDEVQTGIGRCGALLAEQTYGVRADIITLGKGLGGGVPLAALLARGSACCAEPGELEGSHHGNALMSAAGLAVLDTVLDTGFFEQVQDSGRHLREGLARLAGRYGQGEVRGQGLLWALQLREHIAPALVQAALHEGLLLNAPQADVLRFSPALTVSRGNIDEMLLRLARAFARLHAKQHNRREVPA</sequence>
<comment type="cofactor">
    <cofactor evidence="1">
        <name>pyridoxal 5'-phosphate</name>
        <dbReference type="ChEBI" id="CHEBI:597326"/>
    </cofactor>
</comment>
<dbReference type="InterPro" id="IPR049704">
    <property type="entry name" value="Aminotrans_3_PPA_site"/>
</dbReference>
<dbReference type="AlphaFoldDB" id="A0A4D6X392"/>
<proteinExistence type="inferred from homology"/>
<dbReference type="EMBL" id="CP039371">
    <property type="protein sequence ID" value="QCI10329.1"/>
    <property type="molecule type" value="Genomic_DNA"/>
</dbReference>
<keyword evidence="3 6" id="KW-0808">Transferase</keyword>
<dbReference type="CDD" id="cd00610">
    <property type="entry name" value="OAT_like"/>
    <property type="match status" value="1"/>
</dbReference>
<keyword evidence="2 6" id="KW-0032">Aminotransferase</keyword>
<dbReference type="Proteomes" id="UP000298551">
    <property type="component" value="Chromosome"/>
</dbReference>
<evidence type="ECO:0000256" key="3">
    <source>
        <dbReference type="ARBA" id="ARBA00022679"/>
    </source>
</evidence>
<dbReference type="GO" id="GO:0042802">
    <property type="term" value="F:identical protein binding"/>
    <property type="evidence" value="ECO:0007669"/>
    <property type="project" value="TreeGrafter"/>
</dbReference>
<evidence type="ECO:0000256" key="1">
    <source>
        <dbReference type="ARBA" id="ARBA00001933"/>
    </source>
</evidence>
<evidence type="ECO:0000256" key="5">
    <source>
        <dbReference type="RuleBase" id="RU003560"/>
    </source>
</evidence>
<dbReference type="Pfam" id="PF00202">
    <property type="entry name" value="Aminotran_3"/>
    <property type="match status" value="1"/>
</dbReference>
<protein>
    <submittedName>
        <fullName evidence="6">Aminotransferase class III-fold pyridoxal phosphate-dependent enzyme</fullName>
    </submittedName>
</protein>
<evidence type="ECO:0000313" key="6">
    <source>
        <dbReference type="EMBL" id="QCI10329.1"/>
    </source>
</evidence>
<dbReference type="SUPFAM" id="SSF53383">
    <property type="entry name" value="PLP-dependent transferases"/>
    <property type="match status" value="1"/>
</dbReference>
<dbReference type="InterPro" id="IPR005814">
    <property type="entry name" value="Aminotrans_3"/>
</dbReference>
<evidence type="ECO:0000256" key="4">
    <source>
        <dbReference type="ARBA" id="ARBA00022898"/>
    </source>
</evidence>
<dbReference type="PROSITE" id="PS00600">
    <property type="entry name" value="AA_TRANSFER_CLASS_3"/>
    <property type="match status" value="1"/>
</dbReference>
<dbReference type="GO" id="GO:0030170">
    <property type="term" value="F:pyridoxal phosphate binding"/>
    <property type="evidence" value="ECO:0007669"/>
    <property type="project" value="InterPro"/>
</dbReference>
<dbReference type="PANTHER" id="PTHR11986">
    <property type="entry name" value="AMINOTRANSFERASE CLASS III"/>
    <property type="match status" value="1"/>
</dbReference>
<gene>
    <name evidence="6" type="ORF">E6B08_02335</name>
</gene>
<organism evidence="6 7">
    <name type="scientific">Pseudomonas putida</name>
    <name type="common">Arthrobacter siderocapsulatus</name>
    <dbReference type="NCBI Taxonomy" id="303"/>
    <lineage>
        <taxon>Bacteria</taxon>
        <taxon>Pseudomonadati</taxon>
        <taxon>Pseudomonadota</taxon>
        <taxon>Gammaproteobacteria</taxon>
        <taxon>Pseudomonadales</taxon>
        <taxon>Pseudomonadaceae</taxon>
        <taxon>Pseudomonas</taxon>
    </lineage>
</organism>
<dbReference type="InterPro" id="IPR050103">
    <property type="entry name" value="Class-III_PLP-dep_AT"/>
</dbReference>
<evidence type="ECO:0000256" key="2">
    <source>
        <dbReference type="ARBA" id="ARBA00022576"/>
    </source>
</evidence>
<dbReference type="GO" id="GO:0008483">
    <property type="term" value="F:transaminase activity"/>
    <property type="evidence" value="ECO:0007669"/>
    <property type="project" value="UniProtKB-KW"/>
</dbReference>
<name>A0A4D6X392_PSEPU</name>
<accession>A0A4D6X392</accession>
<dbReference type="RefSeq" id="WP_136912610.1">
    <property type="nucleotide sequence ID" value="NZ_CP039371.1"/>
</dbReference>
<evidence type="ECO:0000313" key="7">
    <source>
        <dbReference type="Proteomes" id="UP000298551"/>
    </source>
</evidence>
<dbReference type="FunFam" id="3.40.640.10:FF:000004">
    <property type="entry name" value="Acetylornithine aminotransferase"/>
    <property type="match status" value="1"/>
</dbReference>
<dbReference type="PANTHER" id="PTHR11986:SF79">
    <property type="entry name" value="ACETYLORNITHINE AMINOTRANSFERASE, MITOCHONDRIAL"/>
    <property type="match status" value="1"/>
</dbReference>
<dbReference type="InterPro" id="IPR015424">
    <property type="entry name" value="PyrdxlP-dep_Trfase"/>
</dbReference>
<reference evidence="7" key="1">
    <citation type="submission" date="2019-04" db="EMBL/GenBank/DDBJ databases">
        <title>Genome sequence of Pseudomonas putida 1290, an auxin catabolizing strain.</title>
        <authorList>
            <person name="Laird T.S."/>
            <person name="Leveau J.H.J."/>
        </authorList>
    </citation>
    <scope>NUCLEOTIDE SEQUENCE [LARGE SCALE GENOMIC DNA]</scope>
    <source>
        <strain evidence="7">1290</strain>
    </source>
</reference>
<keyword evidence="4 5" id="KW-0663">Pyridoxal phosphate</keyword>
<dbReference type="PIRSF" id="PIRSF000521">
    <property type="entry name" value="Transaminase_4ab_Lys_Orn"/>
    <property type="match status" value="1"/>
</dbReference>
<dbReference type="OrthoDB" id="9801052at2"/>
<dbReference type="Gene3D" id="3.40.640.10">
    <property type="entry name" value="Type I PLP-dependent aspartate aminotransferase-like (Major domain)"/>
    <property type="match status" value="1"/>
</dbReference>
<comment type="similarity">
    <text evidence="5">Belongs to the class-III pyridoxal-phosphate-dependent aminotransferase family.</text>
</comment>
<dbReference type="Gene3D" id="3.90.1150.10">
    <property type="entry name" value="Aspartate Aminotransferase, domain 1"/>
    <property type="match status" value="1"/>
</dbReference>
<dbReference type="InterPro" id="IPR015422">
    <property type="entry name" value="PyrdxlP-dep_Trfase_small"/>
</dbReference>
<dbReference type="InterPro" id="IPR015421">
    <property type="entry name" value="PyrdxlP-dep_Trfase_major"/>
</dbReference>